<dbReference type="EMBL" id="JAIMBW010000001">
    <property type="protein sequence ID" value="MBY4893765.1"/>
    <property type="molecule type" value="Genomic_DNA"/>
</dbReference>
<sequence>MTRLLPLLGSALLVAQSLFVALPGGADPLRMLDLEALADQAGPYEMRIGQVRVGPLPDGTLVQILRSGDIDLCDPGPGPAFGSAVVDVMQAQMLLRECPQFNTLARAARLDALRDLALPRYAGLVDASQRRVRRAYAAALDGMQTPMLCDDFVATWISNWTSPEFEETLRQSMERDRYPAYACTWIAHDGN</sequence>
<evidence type="ECO:0000313" key="1">
    <source>
        <dbReference type="EMBL" id="QXL86465.1"/>
    </source>
</evidence>
<protein>
    <submittedName>
        <fullName evidence="1">Uncharacterized protein</fullName>
    </submittedName>
</protein>
<keyword evidence="2" id="KW-1185">Reference proteome</keyword>
<dbReference type="AlphaFoldDB" id="A0A975YEN0"/>
<dbReference type="RefSeq" id="WP_257893417.1">
    <property type="nucleotide sequence ID" value="NZ_JAIMBW010000001.1"/>
</dbReference>
<evidence type="ECO:0000313" key="2">
    <source>
        <dbReference type="Proteomes" id="UP000693972"/>
    </source>
</evidence>
<dbReference type="Proteomes" id="UP000693972">
    <property type="component" value="Unassembled WGS sequence"/>
</dbReference>
<dbReference type="EMBL" id="CP078073">
    <property type="protein sequence ID" value="QXL86465.1"/>
    <property type="molecule type" value="Genomic_DNA"/>
</dbReference>
<gene>
    <name evidence="1" type="ORF">KUL25_13425</name>
</gene>
<reference evidence="1 2" key="1">
    <citation type="submission" date="2021-07" db="EMBL/GenBank/DDBJ databases">
        <title>Karlodiniumbacter phycospheric gen. nov., sp. nov., a phycosphere bacterium isolated from karlodinium veneficum.</title>
        <authorList>
            <person name="Peng Y."/>
            <person name="Jiang L."/>
            <person name="Lee J."/>
        </authorList>
    </citation>
    <scope>NUCLEOTIDE SEQUENCE</scope>
    <source>
        <strain evidence="1 2">N5</strain>
    </source>
</reference>
<organism evidence="1">
    <name type="scientific">Gymnodinialimonas phycosphaerae</name>
    <dbReference type="NCBI Taxonomy" id="2841589"/>
    <lineage>
        <taxon>Bacteria</taxon>
        <taxon>Pseudomonadati</taxon>
        <taxon>Pseudomonadota</taxon>
        <taxon>Alphaproteobacteria</taxon>
        <taxon>Rhodobacterales</taxon>
        <taxon>Paracoccaceae</taxon>
        <taxon>Gymnodinialimonas</taxon>
    </lineage>
</organism>
<proteinExistence type="predicted"/>
<accession>A0A975YEN0</accession>
<name>A0A975YEN0_9RHOB</name>